<keyword evidence="1" id="KW-0812">Transmembrane</keyword>
<reference evidence="2 3" key="1">
    <citation type="submission" date="2019-07" db="EMBL/GenBank/DDBJ databases">
        <title>Complete Genome Sequence of Leptotrichia trevisanii Strain JMUB3870.</title>
        <authorList>
            <person name="Watanabe S."/>
            <person name="Cui L."/>
        </authorList>
    </citation>
    <scope>NUCLEOTIDE SEQUENCE [LARGE SCALE GENOMIC DNA]</scope>
    <source>
        <strain evidence="2 3">JMUB3870</strain>
    </source>
</reference>
<dbReference type="AlphaFoldDB" id="A0A510K2L0"/>
<keyword evidence="1" id="KW-0472">Membrane</keyword>
<protein>
    <submittedName>
        <fullName evidence="2">Uncharacterized protein</fullName>
    </submittedName>
</protein>
<dbReference type="OrthoDB" id="9934728at2"/>
<evidence type="ECO:0000313" key="2">
    <source>
        <dbReference type="EMBL" id="BBM44951.1"/>
    </source>
</evidence>
<evidence type="ECO:0000313" key="3">
    <source>
        <dbReference type="Proteomes" id="UP000422644"/>
    </source>
</evidence>
<evidence type="ECO:0000256" key="1">
    <source>
        <dbReference type="SAM" id="Phobius"/>
    </source>
</evidence>
<organism evidence="2 3">
    <name type="scientific">Leptotrichia trevisanii</name>
    <dbReference type="NCBI Taxonomy" id="109328"/>
    <lineage>
        <taxon>Bacteria</taxon>
        <taxon>Fusobacteriati</taxon>
        <taxon>Fusobacteriota</taxon>
        <taxon>Fusobacteriia</taxon>
        <taxon>Fusobacteriales</taxon>
        <taxon>Leptotrichiaceae</taxon>
        <taxon>Leptotrichia</taxon>
    </lineage>
</organism>
<keyword evidence="1" id="KW-1133">Transmembrane helix</keyword>
<gene>
    <name evidence="2" type="ORF">JMUB3870_1069</name>
</gene>
<keyword evidence="3" id="KW-1185">Reference proteome</keyword>
<accession>A0A510K2L0</accession>
<dbReference type="EMBL" id="AP019831">
    <property type="protein sequence ID" value="BBM44951.1"/>
    <property type="molecule type" value="Genomic_DNA"/>
</dbReference>
<dbReference type="Proteomes" id="UP000422644">
    <property type="component" value="Chromosome"/>
</dbReference>
<dbReference type="RefSeq" id="WP_026749148.1">
    <property type="nucleotide sequence ID" value="NZ_AP019831.1"/>
</dbReference>
<sequence>MQEKEIFRFEKSGMKSKGAWTFVGFGTIALFGGGIYSFIGILMLAYGIYLLTKKSKVIVYTTGFVISEGKDLKNISFDRVLGIKGELGQKVKILYLKKPFSAYNENELNNISNNLNTLSESIIFDDELLEKDFINVFNIIKEQFKNYVFEHYNNDLEKIITSPYLFEQISNDKLNFTRTKFWGGLADEIIQLQYGDAINVTTRKKAYVTNGRGDIRQAGQSFEPQWQFASTSTKCDTINLINATIIQETLSKKYNIKFI</sequence>
<proteinExistence type="predicted"/>
<feature type="transmembrane region" description="Helical" evidence="1">
    <location>
        <begin position="20"/>
        <end position="49"/>
    </location>
</feature>
<name>A0A510K2L0_9FUSO</name>